<sequence>MLSGTIGNAAAPGVVGIINKYGSEQEWTYIWLITAGINFVAAAVYVVFGSADIQEWALPPQELPPSSPMKKGSEQFESFPMPQPIAIAFDKVEIEVETTEDENIGEIGKEFKAAPMRQRSRKISDVSAQDFS</sequence>
<organism evidence="1 2">
    <name type="scientific">Panagrolaimus sp. ES5</name>
    <dbReference type="NCBI Taxonomy" id="591445"/>
    <lineage>
        <taxon>Eukaryota</taxon>
        <taxon>Metazoa</taxon>
        <taxon>Ecdysozoa</taxon>
        <taxon>Nematoda</taxon>
        <taxon>Chromadorea</taxon>
        <taxon>Rhabditida</taxon>
        <taxon>Tylenchina</taxon>
        <taxon>Panagrolaimomorpha</taxon>
        <taxon>Panagrolaimoidea</taxon>
        <taxon>Panagrolaimidae</taxon>
        <taxon>Panagrolaimus</taxon>
    </lineage>
</organism>
<dbReference type="WBParaSite" id="ES5_v2.g18816.t1">
    <property type="protein sequence ID" value="ES5_v2.g18816.t1"/>
    <property type="gene ID" value="ES5_v2.g18816"/>
</dbReference>
<name>A0AC34FNY8_9BILA</name>
<protein>
    <submittedName>
        <fullName evidence="2">Uncharacterized protein</fullName>
    </submittedName>
</protein>
<evidence type="ECO:0000313" key="1">
    <source>
        <dbReference type="Proteomes" id="UP000887579"/>
    </source>
</evidence>
<evidence type="ECO:0000313" key="2">
    <source>
        <dbReference type="WBParaSite" id="ES5_v2.g18816.t1"/>
    </source>
</evidence>
<proteinExistence type="predicted"/>
<dbReference type="Proteomes" id="UP000887579">
    <property type="component" value="Unplaced"/>
</dbReference>
<reference evidence="2" key="1">
    <citation type="submission" date="2022-11" db="UniProtKB">
        <authorList>
            <consortium name="WormBaseParasite"/>
        </authorList>
    </citation>
    <scope>IDENTIFICATION</scope>
</reference>
<accession>A0AC34FNY8</accession>